<dbReference type="GeneID" id="8856517"/>
<accession>D2W307</accession>
<dbReference type="InParanoid" id="D2W307"/>
<evidence type="ECO:0000313" key="3">
    <source>
        <dbReference type="Proteomes" id="UP000006671"/>
    </source>
</evidence>
<dbReference type="VEuPathDB" id="AmoebaDB:NAEGRDRAFT_75777"/>
<feature type="transmembrane region" description="Helical" evidence="1">
    <location>
        <begin position="371"/>
        <end position="399"/>
    </location>
</feature>
<dbReference type="RefSeq" id="XP_002669243.1">
    <property type="nucleotide sequence ID" value="XM_002669197.1"/>
</dbReference>
<sequence>MISLDQLMDGSHQSSEPLMKLSSDNWLEICRYLNPCDVFRISQVNCELYEKFLPFDEVSPFEWTVQLIQDCITLHFRKTIQIKLFTIEEEELLERMANGKIANRRELIQCLKLYLKFNFLLLNRNRGHDWEFIIKFTVKSMIGKDETSLELELKCYHKLIDYLRNNYINEKYLCDCDLYDDRYRCDKGNNFTIFEISKSKSSISMPPITCNYETCAENYNRIQPYYDKDTVYGVIIQNALNKRFLHSDFSTRLVSRQLFEFQNRKVVLRLKKLNDFITPVYPLINPTYEYCHMPSSIHITCEPFDLQISFPMKTLLSYRILKSITKDLTFSFAILTYIYCNYKVFGFSSFYHTYSQYTNLFTNTMADYSLFMKVLGCMGMTLFTLFFSFCVAASLGGVVHFVGKYTDHGFALYWLFILSNIVLYFMNIEVFKGVYPAPLTSIHVYWPSVELFHNFLLYFIEFPNTLLFIKQATFWSSHFFSESISKVCKWFNNLKKKIWST</sequence>
<name>D2W307_NAEGR</name>
<keyword evidence="1" id="KW-0472">Membrane</keyword>
<gene>
    <name evidence="2" type="ORF">NAEGRDRAFT_75777</name>
</gene>
<evidence type="ECO:0000256" key="1">
    <source>
        <dbReference type="SAM" id="Phobius"/>
    </source>
</evidence>
<protein>
    <submittedName>
        <fullName evidence="2">Predicted protein</fullName>
    </submittedName>
</protein>
<dbReference type="EMBL" id="GG738929">
    <property type="protein sequence ID" value="EFC36499.1"/>
    <property type="molecule type" value="Genomic_DNA"/>
</dbReference>
<dbReference type="Proteomes" id="UP000006671">
    <property type="component" value="Unassembled WGS sequence"/>
</dbReference>
<keyword evidence="1" id="KW-0812">Transmembrane</keyword>
<organism evidence="3">
    <name type="scientific">Naegleria gruberi</name>
    <name type="common">Amoeba</name>
    <dbReference type="NCBI Taxonomy" id="5762"/>
    <lineage>
        <taxon>Eukaryota</taxon>
        <taxon>Discoba</taxon>
        <taxon>Heterolobosea</taxon>
        <taxon>Tetramitia</taxon>
        <taxon>Eutetramitia</taxon>
        <taxon>Vahlkampfiidae</taxon>
        <taxon>Naegleria</taxon>
    </lineage>
</organism>
<dbReference type="AlphaFoldDB" id="D2W307"/>
<dbReference type="KEGG" id="ngr:NAEGRDRAFT_75777"/>
<keyword evidence="3" id="KW-1185">Reference proteome</keyword>
<reference evidence="2 3" key="1">
    <citation type="journal article" date="2010" name="Cell">
        <title>The genome of Naegleria gruberi illuminates early eukaryotic versatility.</title>
        <authorList>
            <person name="Fritz-Laylin L.K."/>
            <person name="Prochnik S.E."/>
            <person name="Ginger M.L."/>
            <person name="Dacks J.B."/>
            <person name="Carpenter M.L."/>
            <person name="Field M.C."/>
            <person name="Kuo A."/>
            <person name="Paredez A."/>
            <person name="Chapman J."/>
            <person name="Pham J."/>
            <person name="Shu S."/>
            <person name="Neupane R."/>
            <person name="Cipriano M."/>
            <person name="Mancuso J."/>
            <person name="Tu H."/>
            <person name="Salamov A."/>
            <person name="Lindquist E."/>
            <person name="Shapiro H."/>
            <person name="Lucas S."/>
            <person name="Grigoriev I.V."/>
            <person name="Cande W.Z."/>
            <person name="Fulton C."/>
            <person name="Rokhsar D.S."/>
            <person name="Dawson S.C."/>
        </authorList>
    </citation>
    <scope>NUCLEOTIDE SEQUENCE [LARGE SCALE GENOMIC DNA]</scope>
    <source>
        <strain evidence="2 3">NEG-M</strain>
    </source>
</reference>
<feature type="transmembrane region" description="Helical" evidence="1">
    <location>
        <begin position="451"/>
        <end position="469"/>
    </location>
</feature>
<evidence type="ECO:0000313" key="2">
    <source>
        <dbReference type="EMBL" id="EFC36499.1"/>
    </source>
</evidence>
<feature type="transmembrane region" description="Helical" evidence="1">
    <location>
        <begin position="411"/>
        <end position="431"/>
    </location>
</feature>
<keyword evidence="1" id="KW-1133">Transmembrane helix</keyword>
<proteinExistence type="predicted"/>